<feature type="domain" description="Alpha/beta hydrolase fold-3" evidence="2">
    <location>
        <begin position="165"/>
        <end position="252"/>
    </location>
</feature>
<dbReference type="SUPFAM" id="SSF53474">
    <property type="entry name" value="alpha/beta-Hydrolases"/>
    <property type="match status" value="1"/>
</dbReference>
<dbReference type="PANTHER" id="PTHR23024">
    <property type="entry name" value="ARYLACETAMIDE DEACETYLASE"/>
    <property type="match status" value="1"/>
</dbReference>
<comment type="caution">
    <text evidence="3">The sequence shown here is derived from an EMBL/GenBank/DDBJ whole genome shotgun (WGS) entry which is preliminary data.</text>
</comment>
<evidence type="ECO:0000313" key="4">
    <source>
        <dbReference type="Proteomes" id="UP001141806"/>
    </source>
</evidence>
<protein>
    <recommendedName>
        <fullName evidence="2">Alpha/beta hydrolase fold-3 domain-containing protein</fullName>
    </recommendedName>
</protein>
<reference evidence="3" key="1">
    <citation type="journal article" date="2023" name="Plant J.">
        <title>The genome of the king protea, Protea cynaroides.</title>
        <authorList>
            <person name="Chang J."/>
            <person name="Duong T.A."/>
            <person name="Schoeman C."/>
            <person name="Ma X."/>
            <person name="Roodt D."/>
            <person name="Barker N."/>
            <person name="Li Z."/>
            <person name="Van de Peer Y."/>
            <person name="Mizrachi E."/>
        </authorList>
    </citation>
    <scope>NUCLEOTIDE SEQUENCE</scope>
    <source>
        <tissue evidence="3">Young leaves</tissue>
    </source>
</reference>
<sequence length="281" mass="31061">MRQRLSDSKGGIPDDAELGLSVRGPVGRSSWVAANPILQGTDTDIDAETKFIVLNAAKLNIDHSSICFKSRNSSKVAGEEEEATDITEDLRKMKNRSEKSFTIAAQDNGTINHPVINFLEAKATVNDKPVKTSDIIVDETRNLWFCLFTPMEIQKCPVIPLPVIAFFHGGGFSFLTADALGYDKVYREFAVNFSTIIVSINYHLAPEHHFPSQYDDGIDILKFLDETEFNKFGFPTFADLSRCFLVGDSARGAVYSFGSNNTGQLGHGTLEQVEKKIVAEQ</sequence>
<proteinExistence type="predicted"/>
<dbReference type="InterPro" id="IPR029058">
    <property type="entry name" value="AB_hydrolase_fold"/>
</dbReference>
<evidence type="ECO:0000259" key="2">
    <source>
        <dbReference type="Pfam" id="PF07859"/>
    </source>
</evidence>
<dbReference type="Proteomes" id="UP001141806">
    <property type="component" value="Unassembled WGS sequence"/>
</dbReference>
<organism evidence="3 4">
    <name type="scientific">Protea cynaroides</name>
    <dbReference type="NCBI Taxonomy" id="273540"/>
    <lineage>
        <taxon>Eukaryota</taxon>
        <taxon>Viridiplantae</taxon>
        <taxon>Streptophyta</taxon>
        <taxon>Embryophyta</taxon>
        <taxon>Tracheophyta</taxon>
        <taxon>Spermatophyta</taxon>
        <taxon>Magnoliopsida</taxon>
        <taxon>Proteales</taxon>
        <taxon>Proteaceae</taxon>
        <taxon>Protea</taxon>
    </lineage>
</organism>
<evidence type="ECO:0000313" key="3">
    <source>
        <dbReference type="EMBL" id="KAJ4969489.1"/>
    </source>
</evidence>
<keyword evidence="4" id="KW-1185">Reference proteome</keyword>
<dbReference type="EMBL" id="JAMYWD010000006">
    <property type="protein sequence ID" value="KAJ4969489.1"/>
    <property type="molecule type" value="Genomic_DNA"/>
</dbReference>
<name>A0A9Q0KFS1_9MAGN</name>
<evidence type="ECO:0000256" key="1">
    <source>
        <dbReference type="SAM" id="MobiDB-lite"/>
    </source>
</evidence>
<dbReference type="InterPro" id="IPR050466">
    <property type="entry name" value="Carboxylest/Gibb_receptor"/>
</dbReference>
<dbReference type="GO" id="GO:0016787">
    <property type="term" value="F:hydrolase activity"/>
    <property type="evidence" value="ECO:0007669"/>
    <property type="project" value="InterPro"/>
</dbReference>
<feature type="region of interest" description="Disordered" evidence="1">
    <location>
        <begin position="1"/>
        <end position="21"/>
    </location>
</feature>
<dbReference type="PANTHER" id="PTHR23024:SF24">
    <property type="entry name" value="ALPHA_BETA HYDROLASE FOLD-3 DOMAIN-CONTAINING PROTEIN"/>
    <property type="match status" value="1"/>
</dbReference>
<dbReference type="Gene3D" id="3.40.50.1820">
    <property type="entry name" value="alpha/beta hydrolase"/>
    <property type="match status" value="1"/>
</dbReference>
<gene>
    <name evidence="3" type="ORF">NE237_016190</name>
</gene>
<dbReference type="AlphaFoldDB" id="A0A9Q0KFS1"/>
<dbReference type="Pfam" id="PF07859">
    <property type="entry name" value="Abhydrolase_3"/>
    <property type="match status" value="1"/>
</dbReference>
<accession>A0A9Q0KFS1</accession>
<dbReference type="OrthoDB" id="408631at2759"/>
<dbReference type="InterPro" id="IPR013094">
    <property type="entry name" value="AB_hydrolase_3"/>
</dbReference>